<dbReference type="EMBL" id="CP045798">
    <property type="protein sequence ID" value="QNB46414.1"/>
    <property type="molecule type" value="Genomic_DNA"/>
</dbReference>
<dbReference type="PROSITE" id="PS50893">
    <property type="entry name" value="ABC_TRANSPORTER_2"/>
    <property type="match status" value="1"/>
</dbReference>
<dbReference type="GO" id="GO:0015658">
    <property type="term" value="F:branched-chain amino acid transmembrane transporter activity"/>
    <property type="evidence" value="ECO:0007669"/>
    <property type="project" value="TreeGrafter"/>
</dbReference>
<evidence type="ECO:0000259" key="6">
    <source>
        <dbReference type="PROSITE" id="PS50893"/>
    </source>
</evidence>
<dbReference type="CDD" id="cd03224">
    <property type="entry name" value="ABC_TM1139_LivF_branched"/>
    <property type="match status" value="1"/>
</dbReference>
<dbReference type="InterPro" id="IPR003593">
    <property type="entry name" value="AAA+_ATPase"/>
</dbReference>
<feature type="domain" description="ABC transporter" evidence="6">
    <location>
        <begin position="2"/>
        <end position="233"/>
    </location>
</feature>
<dbReference type="SUPFAM" id="SSF52540">
    <property type="entry name" value="P-loop containing nucleoside triphosphate hydrolases"/>
    <property type="match status" value="1"/>
</dbReference>
<dbReference type="OrthoDB" id="9779136at2"/>
<proteinExistence type="inferred from homology"/>
<dbReference type="PANTHER" id="PTHR43820:SF4">
    <property type="entry name" value="HIGH-AFFINITY BRANCHED-CHAIN AMINO ACID TRANSPORT ATP-BINDING PROTEIN LIVF"/>
    <property type="match status" value="1"/>
</dbReference>
<comment type="similarity">
    <text evidence="1">Belongs to the ABC transporter superfamily.</text>
</comment>
<gene>
    <name evidence="7" type="ORF">BR63_08870</name>
</gene>
<dbReference type="Proteomes" id="UP000515847">
    <property type="component" value="Chromosome"/>
</dbReference>
<dbReference type="GO" id="GO:0016887">
    <property type="term" value="F:ATP hydrolysis activity"/>
    <property type="evidence" value="ECO:0007669"/>
    <property type="project" value="InterPro"/>
</dbReference>
<dbReference type="InterPro" id="IPR003439">
    <property type="entry name" value="ABC_transporter-like_ATP-bd"/>
</dbReference>
<keyword evidence="4 7" id="KW-0067">ATP-binding</keyword>
<organism evidence="7 8">
    <name type="scientific">Thermanaerosceptrum fracticalcis</name>
    <dbReference type="NCBI Taxonomy" id="1712410"/>
    <lineage>
        <taxon>Bacteria</taxon>
        <taxon>Bacillati</taxon>
        <taxon>Bacillota</taxon>
        <taxon>Clostridia</taxon>
        <taxon>Eubacteriales</taxon>
        <taxon>Peptococcaceae</taxon>
        <taxon>Thermanaerosceptrum</taxon>
    </lineage>
</organism>
<dbReference type="RefSeq" id="WP_034424246.1">
    <property type="nucleotide sequence ID" value="NZ_CP045798.1"/>
</dbReference>
<keyword evidence="8" id="KW-1185">Reference proteome</keyword>
<dbReference type="PANTHER" id="PTHR43820">
    <property type="entry name" value="HIGH-AFFINITY BRANCHED-CHAIN AMINO ACID TRANSPORT ATP-BINDING PROTEIN LIVF"/>
    <property type="match status" value="1"/>
</dbReference>
<dbReference type="AlphaFoldDB" id="A0A7G6E2W0"/>
<dbReference type="PROSITE" id="PS00211">
    <property type="entry name" value="ABC_TRANSPORTER_1"/>
    <property type="match status" value="1"/>
</dbReference>
<evidence type="ECO:0000256" key="5">
    <source>
        <dbReference type="ARBA" id="ARBA00022970"/>
    </source>
</evidence>
<keyword evidence="3" id="KW-0547">Nucleotide-binding</keyword>
<dbReference type="GO" id="GO:0005524">
    <property type="term" value="F:ATP binding"/>
    <property type="evidence" value="ECO:0007669"/>
    <property type="project" value="UniProtKB-KW"/>
</dbReference>
<dbReference type="Gene3D" id="3.40.50.300">
    <property type="entry name" value="P-loop containing nucleotide triphosphate hydrolases"/>
    <property type="match status" value="1"/>
</dbReference>
<dbReference type="SMART" id="SM00382">
    <property type="entry name" value="AAA"/>
    <property type="match status" value="1"/>
</dbReference>
<keyword evidence="2" id="KW-0813">Transport</keyword>
<protein>
    <submittedName>
        <fullName evidence="7">ATP-binding cassette domain-containing protein</fullName>
    </submittedName>
</protein>
<sequence length="235" mass="26014">MLKVENINVFYDQIHALRDVSLQVEPGQIVSMVGANGAGKSTLMMTLAGVLKARSGSIFYNGKPLPTEPHLVLAEGICLVPERRRLYANLTVKENLLMGAYLRKDKKGIQEDMEKMLDLFPIMRQRINQYAGTLSGGEQQMVAIARGLMSRPKILLLDEPSLGLAPLIIEQVFKTILDVKAQGTTIFLAEQNAFKSLEISDYAYVLETGRVILSGPGKELLDNPMVQQAYLGVRH</sequence>
<dbReference type="GO" id="GO:0015807">
    <property type="term" value="P:L-amino acid transport"/>
    <property type="evidence" value="ECO:0007669"/>
    <property type="project" value="TreeGrafter"/>
</dbReference>
<evidence type="ECO:0000313" key="8">
    <source>
        <dbReference type="Proteomes" id="UP000515847"/>
    </source>
</evidence>
<name>A0A7G6E2W0_THEFR</name>
<dbReference type="InterPro" id="IPR017871">
    <property type="entry name" value="ABC_transporter-like_CS"/>
</dbReference>
<evidence type="ECO:0000256" key="1">
    <source>
        <dbReference type="ARBA" id="ARBA00005417"/>
    </source>
</evidence>
<evidence type="ECO:0000256" key="2">
    <source>
        <dbReference type="ARBA" id="ARBA00022448"/>
    </source>
</evidence>
<reference evidence="7 8" key="1">
    <citation type="journal article" date="2019" name="Front. Microbiol.">
        <title>Thermoanaerosceptrum fracticalcis gen. nov. sp. nov., a Novel Fumarate-Fermenting Microorganism From a Deep Fractured Carbonate Aquifer of the US Great Basin.</title>
        <authorList>
            <person name="Hamilton-Brehm S.D."/>
            <person name="Stewart L.E."/>
            <person name="Zavarin M."/>
            <person name="Caldwell M."/>
            <person name="Lawson P.A."/>
            <person name="Onstott T.C."/>
            <person name="Grzymski J."/>
            <person name="Neveux I."/>
            <person name="Lollar B.S."/>
            <person name="Russell C.E."/>
            <person name="Moser D.P."/>
        </authorList>
    </citation>
    <scope>NUCLEOTIDE SEQUENCE [LARGE SCALE GENOMIC DNA]</scope>
    <source>
        <strain evidence="7 8">DRI-13</strain>
    </source>
</reference>
<dbReference type="KEGG" id="tfr:BR63_08870"/>
<dbReference type="InterPro" id="IPR027417">
    <property type="entry name" value="P-loop_NTPase"/>
</dbReference>
<dbReference type="InterPro" id="IPR052156">
    <property type="entry name" value="BCAA_Transport_ATP-bd_LivF"/>
</dbReference>
<accession>A0A7G6E2W0</accession>
<keyword evidence="5" id="KW-0029">Amino-acid transport</keyword>
<dbReference type="Pfam" id="PF00005">
    <property type="entry name" value="ABC_tran"/>
    <property type="match status" value="1"/>
</dbReference>
<evidence type="ECO:0000313" key="7">
    <source>
        <dbReference type="EMBL" id="QNB46414.1"/>
    </source>
</evidence>
<evidence type="ECO:0000256" key="3">
    <source>
        <dbReference type="ARBA" id="ARBA00022741"/>
    </source>
</evidence>
<evidence type="ECO:0000256" key="4">
    <source>
        <dbReference type="ARBA" id="ARBA00022840"/>
    </source>
</evidence>